<gene>
    <name evidence="1" type="ORF">SAMN07250955_105139</name>
</gene>
<keyword evidence="2" id="KW-1185">Reference proteome</keyword>
<protein>
    <submittedName>
        <fullName evidence="1">Uncharacterized protein</fullName>
    </submittedName>
</protein>
<dbReference type="SUPFAM" id="SSF51679">
    <property type="entry name" value="Bacterial luciferase-like"/>
    <property type="match status" value="1"/>
</dbReference>
<dbReference type="OrthoDB" id="4437611at2"/>
<dbReference type="GO" id="GO:0016705">
    <property type="term" value="F:oxidoreductase activity, acting on paired donors, with incorporation or reduction of molecular oxygen"/>
    <property type="evidence" value="ECO:0007669"/>
    <property type="project" value="InterPro"/>
</dbReference>
<evidence type="ECO:0000313" key="2">
    <source>
        <dbReference type="Proteomes" id="UP000197065"/>
    </source>
</evidence>
<dbReference type="Proteomes" id="UP000197065">
    <property type="component" value="Unassembled WGS sequence"/>
</dbReference>
<dbReference type="InterPro" id="IPR036661">
    <property type="entry name" value="Luciferase-like_sf"/>
</dbReference>
<dbReference type="AlphaFoldDB" id="A0A212R3S2"/>
<accession>A0A212R3S2</accession>
<proteinExistence type="predicted"/>
<organism evidence="1 2">
    <name type="scientific">Arboricoccus pini</name>
    <dbReference type="NCBI Taxonomy" id="1963835"/>
    <lineage>
        <taxon>Bacteria</taxon>
        <taxon>Pseudomonadati</taxon>
        <taxon>Pseudomonadota</taxon>
        <taxon>Alphaproteobacteria</taxon>
        <taxon>Geminicoccales</taxon>
        <taxon>Geminicoccaceae</taxon>
        <taxon>Arboricoccus</taxon>
    </lineage>
</organism>
<dbReference type="Gene3D" id="3.20.20.30">
    <property type="entry name" value="Luciferase-like domain"/>
    <property type="match status" value="1"/>
</dbReference>
<reference evidence="1 2" key="1">
    <citation type="submission" date="2017-06" db="EMBL/GenBank/DDBJ databases">
        <authorList>
            <person name="Kim H.J."/>
            <person name="Triplett B.A."/>
        </authorList>
    </citation>
    <scope>NUCLEOTIDE SEQUENCE [LARGE SCALE GENOMIC DNA]</scope>
    <source>
        <strain evidence="1 2">B29T1</strain>
    </source>
</reference>
<evidence type="ECO:0000313" key="1">
    <source>
        <dbReference type="EMBL" id="SNB66576.1"/>
    </source>
</evidence>
<sequence>MAITSPPGTCRARGRTRCATQDNVLPSHTSGAVDEFVREVVPELQRRGLFRRAHEGTTQCVNLGLEIPMHTANMLILEAES</sequence>
<dbReference type="EMBL" id="FYEH01000005">
    <property type="protein sequence ID" value="SNB66576.1"/>
    <property type="molecule type" value="Genomic_DNA"/>
</dbReference>
<dbReference type="RefSeq" id="WP_088561149.1">
    <property type="nucleotide sequence ID" value="NZ_FYEH01000005.1"/>
</dbReference>
<name>A0A212R3S2_9PROT</name>